<dbReference type="Proteomes" id="UP000034410">
    <property type="component" value="Chromosome"/>
</dbReference>
<accession>A0A0F7JXM3</accession>
<keyword evidence="1" id="KW-0812">Transmembrane</keyword>
<dbReference type="OrthoDB" id="7304622at2"/>
<evidence type="ECO:0000313" key="3">
    <source>
        <dbReference type="Proteomes" id="UP000034410"/>
    </source>
</evidence>
<keyword evidence="3" id="KW-1185">Reference proteome</keyword>
<dbReference type="InterPro" id="IPR001646">
    <property type="entry name" value="5peptide_repeat"/>
</dbReference>
<dbReference type="KEGG" id="seds:AAY24_03360"/>
<organism evidence="2 3">
    <name type="scientific">Sedimenticola thiotaurini</name>
    <dbReference type="NCBI Taxonomy" id="1543721"/>
    <lineage>
        <taxon>Bacteria</taxon>
        <taxon>Pseudomonadati</taxon>
        <taxon>Pseudomonadota</taxon>
        <taxon>Gammaproteobacteria</taxon>
        <taxon>Chromatiales</taxon>
        <taxon>Sedimenticolaceae</taxon>
        <taxon>Sedimenticola</taxon>
    </lineage>
</organism>
<protein>
    <recommendedName>
        <fullName evidence="4">Pentapeptide repeat-containing protein</fullName>
    </recommendedName>
</protein>
<evidence type="ECO:0008006" key="4">
    <source>
        <dbReference type="Google" id="ProtNLM"/>
    </source>
</evidence>
<dbReference type="PANTHER" id="PTHR14136:SF17">
    <property type="entry name" value="BTB_POZ DOMAIN-CONTAINING PROTEIN KCTD9"/>
    <property type="match status" value="1"/>
</dbReference>
<gene>
    <name evidence="2" type="ORF">AAY24_03360</name>
</gene>
<dbReference type="AlphaFoldDB" id="A0A0F7JXM3"/>
<dbReference type="PANTHER" id="PTHR14136">
    <property type="entry name" value="BTB_POZ DOMAIN-CONTAINING PROTEIN KCTD9"/>
    <property type="match status" value="1"/>
</dbReference>
<keyword evidence="1" id="KW-1133">Transmembrane helix</keyword>
<reference evidence="2 3" key="1">
    <citation type="journal article" date="2015" name="Genome Announc.">
        <title>Complete Genome Sequence of Sedimenticola thiotaurini Strain SIP-G1, a Polyphosphate- and Polyhydroxyalkanoate-Accumulating Sulfur-Oxidizing Gammaproteobacterium Isolated from Salt Marsh Sediments.</title>
        <authorList>
            <person name="Flood B.E."/>
            <person name="Jones D.S."/>
            <person name="Bailey J.V."/>
        </authorList>
    </citation>
    <scope>NUCLEOTIDE SEQUENCE [LARGE SCALE GENOMIC DNA]</scope>
    <source>
        <strain evidence="2 3">SIP-G1</strain>
    </source>
</reference>
<keyword evidence="1" id="KW-0472">Membrane</keyword>
<dbReference type="EMBL" id="CP011412">
    <property type="protein sequence ID" value="AKH19550.1"/>
    <property type="molecule type" value="Genomic_DNA"/>
</dbReference>
<name>A0A0F7JXM3_9GAMM</name>
<dbReference type="RefSeq" id="WP_046858487.1">
    <property type="nucleotide sequence ID" value="NZ_CP011412.1"/>
</dbReference>
<feature type="transmembrane region" description="Helical" evidence="1">
    <location>
        <begin position="140"/>
        <end position="162"/>
    </location>
</feature>
<sequence length="304" mass="33641">MTEKKSESKKQKLWYVRRDGEIKGPHPPGAIRRFVLLGRVRVDDEVSIDKIDWLPVSKVPDVVPPEIRKALEIGDKELLITSRLREDERNGRERRVAADDRTYRQRRKGERRQAELEIIQNHRQAKIDLLERRRKKPLPLFSMIIVGTLVLLAVGFGIYLGAPASIPDPDCDSQPAPGVNWRNCKLDGLQLESAELDGVQLSNGSVRGAKLSGGKFNHGDMQYVDLSESDLSYAELKSASMKGATLRYTDLSYADLSGADLSFADLTGANLGGAAIKQARLDNAIWINGALCQPGSLGSCLIKP</sequence>
<dbReference type="Gene3D" id="2.160.20.80">
    <property type="entry name" value="E3 ubiquitin-protein ligase SopA"/>
    <property type="match status" value="1"/>
</dbReference>
<evidence type="ECO:0000256" key="1">
    <source>
        <dbReference type="SAM" id="Phobius"/>
    </source>
</evidence>
<proteinExistence type="predicted"/>
<dbReference type="SUPFAM" id="SSF141571">
    <property type="entry name" value="Pentapeptide repeat-like"/>
    <property type="match status" value="1"/>
</dbReference>
<evidence type="ECO:0000313" key="2">
    <source>
        <dbReference type="EMBL" id="AKH19550.1"/>
    </source>
</evidence>
<dbReference type="InterPro" id="IPR051082">
    <property type="entry name" value="Pentapeptide-BTB/POZ_domain"/>
</dbReference>
<dbReference type="Pfam" id="PF00805">
    <property type="entry name" value="Pentapeptide"/>
    <property type="match status" value="2"/>
</dbReference>